<dbReference type="PANTHER" id="PTHR43179">
    <property type="entry name" value="RHAMNOSYLTRANSFERASE WBBL"/>
    <property type="match status" value="1"/>
</dbReference>
<evidence type="ECO:0000313" key="6">
    <source>
        <dbReference type="EMBL" id="RND84743.1"/>
    </source>
</evidence>
<evidence type="ECO:0000256" key="2">
    <source>
        <dbReference type="ARBA" id="ARBA00006739"/>
    </source>
</evidence>
<comment type="caution">
    <text evidence="6">The sequence shown here is derived from an EMBL/GenBank/DDBJ whole genome shotgun (WGS) entry which is preliminary data.</text>
</comment>
<evidence type="ECO:0000256" key="3">
    <source>
        <dbReference type="ARBA" id="ARBA00022676"/>
    </source>
</evidence>
<comment type="similarity">
    <text evidence="2">Belongs to the glycosyltransferase 2 family.</text>
</comment>
<dbReference type="InterPro" id="IPR001173">
    <property type="entry name" value="Glyco_trans_2-like"/>
</dbReference>
<evidence type="ECO:0000313" key="7">
    <source>
        <dbReference type="Proteomes" id="UP000285532"/>
    </source>
</evidence>
<comment type="pathway">
    <text evidence="1">Cell wall biogenesis; cell wall polysaccharide biosynthesis.</text>
</comment>
<dbReference type="RefSeq" id="WP_240032265.1">
    <property type="nucleotide sequence ID" value="NZ_LKFU01000076.1"/>
</dbReference>
<protein>
    <submittedName>
        <fullName evidence="6">N-glycosyltransferase</fullName>
    </submittedName>
</protein>
<evidence type="ECO:0000256" key="1">
    <source>
        <dbReference type="ARBA" id="ARBA00004776"/>
    </source>
</evidence>
<keyword evidence="3" id="KW-0328">Glycosyltransferase</keyword>
<accession>A0A422M969</accession>
<name>A0A422M969_LACPA</name>
<feature type="domain" description="Glycosyltransferase 2-like" evidence="5">
    <location>
        <begin position="11"/>
        <end position="113"/>
    </location>
</feature>
<dbReference type="EMBL" id="LKFU01000076">
    <property type="protein sequence ID" value="RND84743.1"/>
    <property type="molecule type" value="Genomic_DNA"/>
</dbReference>
<gene>
    <name evidence="6" type="ORF">FAM18172_02076</name>
</gene>
<evidence type="ECO:0000259" key="5">
    <source>
        <dbReference type="Pfam" id="PF00535"/>
    </source>
</evidence>
<keyword evidence="4 6" id="KW-0808">Transferase</keyword>
<dbReference type="Pfam" id="PF00535">
    <property type="entry name" value="Glycos_transf_2"/>
    <property type="match status" value="1"/>
</dbReference>
<dbReference type="PANTHER" id="PTHR43179:SF12">
    <property type="entry name" value="GALACTOFURANOSYLTRANSFERASE GLFT2"/>
    <property type="match status" value="1"/>
</dbReference>
<dbReference type="InterPro" id="IPR029044">
    <property type="entry name" value="Nucleotide-diphossugar_trans"/>
</dbReference>
<dbReference type="SUPFAM" id="SSF53448">
    <property type="entry name" value="Nucleotide-diphospho-sugar transferases"/>
    <property type="match status" value="1"/>
</dbReference>
<sequence>MNQSDSRCIAVVVTYNKLDLLKECVQQLILCQKYLYKIVVVNNASTDDTRAYLEQLTEEQPMLDVVNEKNNLGGATGFNHGMKRAMFLGADTIWVMDNDCIVNEQTIVPLMDARRHLESAGIEWGILASNVRWTDGSAALMNIPKLSKFWNESRSSLDCIIKVTTQKM</sequence>
<organism evidence="6 7">
    <name type="scientific">Lacticaseibacillus paracasei</name>
    <name type="common">Lactobacillus paracasei</name>
    <dbReference type="NCBI Taxonomy" id="1597"/>
    <lineage>
        <taxon>Bacteria</taxon>
        <taxon>Bacillati</taxon>
        <taxon>Bacillota</taxon>
        <taxon>Bacilli</taxon>
        <taxon>Lactobacillales</taxon>
        <taxon>Lactobacillaceae</taxon>
        <taxon>Lacticaseibacillus</taxon>
    </lineage>
</organism>
<dbReference type="Gene3D" id="3.90.550.10">
    <property type="entry name" value="Spore Coat Polysaccharide Biosynthesis Protein SpsA, Chain A"/>
    <property type="match status" value="1"/>
</dbReference>
<proteinExistence type="inferred from homology"/>
<dbReference type="AlphaFoldDB" id="A0A422M969"/>
<dbReference type="GO" id="GO:0016757">
    <property type="term" value="F:glycosyltransferase activity"/>
    <property type="evidence" value="ECO:0007669"/>
    <property type="project" value="UniProtKB-KW"/>
</dbReference>
<evidence type="ECO:0000256" key="4">
    <source>
        <dbReference type="ARBA" id="ARBA00022679"/>
    </source>
</evidence>
<dbReference type="Proteomes" id="UP000285532">
    <property type="component" value="Unassembled WGS sequence"/>
</dbReference>
<reference evidence="6 7" key="1">
    <citation type="journal article" date="2018" name="Front. Microbiol.">
        <title>Conversion of Methionine to Cysteine in Lactobacillus paracasei Depends on the Highly Mobile cysK-ctl-cysE Gene Cluster.</title>
        <authorList>
            <person name="Wuthrich D."/>
            <person name="Irmler S."/>
            <person name="Berthoud H."/>
            <person name="Guggenbuhl B."/>
            <person name="Eugster E."/>
            <person name="Bruggmann R."/>
        </authorList>
    </citation>
    <scope>NUCLEOTIDE SEQUENCE [LARGE SCALE GENOMIC DNA]</scope>
    <source>
        <strain evidence="6 7">FAM18172</strain>
    </source>
</reference>